<dbReference type="OrthoDB" id="5287260at2"/>
<dbReference type="NCBIfam" id="TIGR00229">
    <property type="entry name" value="sensory_box"/>
    <property type="match status" value="1"/>
</dbReference>
<dbReference type="RefSeq" id="WP_119325299.1">
    <property type="nucleotide sequence ID" value="NZ_AP025739.1"/>
</dbReference>
<dbReference type="InterPro" id="IPR003018">
    <property type="entry name" value="GAF"/>
</dbReference>
<reference evidence="1 2" key="1">
    <citation type="journal article" date="2019" name="Int. J. Syst. Evol. Microbiol.">
        <title>Capsulimonas corticalis gen. nov., sp. nov., an aerobic capsulated bacterium, of a novel bacterial order, Capsulimonadales ord. nov., of the class Armatimonadia of the phylum Armatimonadetes.</title>
        <authorList>
            <person name="Li J."/>
            <person name="Kudo C."/>
            <person name="Tonouchi A."/>
        </authorList>
    </citation>
    <scope>NUCLEOTIDE SEQUENCE [LARGE SCALE GENOMIC DNA]</scope>
    <source>
        <strain evidence="1 2">AX-7</strain>
    </source>
</reference>
<dbReference type="SUPFAM" id="SSF55785">
    <property type="entry name" value="PYP-like sensor domain (PAS domain)"/>
    <property type="match status" value="1"/>
</dbReference>
<accession>A0A402D7A0</accession>
<gene>
    <name evidence="1" type="ORF">CCAX7_35960</name>
</gene>
<dbReference type="Gene3D" id="3.30.565.10">
    <property type="entry name" value="Histidine kinase-like ATPase, C-terminal domain"/>
    <property type="match status" value="1"/>
</dbReference>
<dbReference type="SUPFAM" id="SSF55874">
    <property type="entry name" value="ATPase domain of HSP90 chaperone/DNA topoisomerase II/histidine kinase"/>
    <property type="match status" value="1"/>
</dbReference>
<dbReference type="SUPFAM" id="SSF55781">
    <property type="entry name" value="GAF domain-like"/>
    <property type="match status" value="1"/>
</dbReference>
<dbReference type="InterPro" id="IPR013656">
    <property type="entry name" value="PAS_4"/>
</dbReference>
<proteinExistence type="predicted"/>
<keyword evidence="2" id="KW-1185">Reference proteome</keyword>
<sequence>MDSLNGQDASPQSANDGDIFGERLSLIADNAPLLIAYLDTDERYQFNNQAYNDWFGMHPSAIRGRKLQEIIGDETNRAINHHVEAAFAGNTVTYEASMPYAVNGRRFVRTTLIPEKDAVGNVKGIMVFVSDDSALHEAQTQIISAYNSLVLTSDIGRIVRSASDPRLIMETTVAALGQSLKVDRCYFATYDLSSDISIVSPEWRRDGIASIAGEHKFSDYSPHRNPDYLAGQTNVIEDTFLMPDSAVAQKLGLRSVLRAPIQQEGRTTALVVAMATESRKWTAQEISLVETSVSLTRGAVEAAHAAMRERAILRDVLASVTGSKLNLAFDEASLPVSTGRVVGSLLLTLTEGLRELRHLVRQATHHAGYIQQRQDDLVTAVSEAGMNAIVHAGGGQASVRLNENGVVQVRVEDRGSGIAAMSLPKATLARGYSTQGTLGHGIK</sequence>
<dbReference type="Gene3D" id="3.30.450.20">
    <property type="entry name" value="PAS domain"/>
    <property type="match status" value="1"/>
</dbReference>
<dbReference type="Proteomes" id="UP000287394">
    <property type="component" value="Chromosome"/>
</dbReference>
<evidence type="ECO:0000313" key="2">
    <source>
        <dbReference type="Proteomes" id="UP000287394"/>
    </source>
</evidence>
<dbReference type="Pfam" id="PF13581">
    <property type="entry name" value="HATPase_c_2"/>
    <property type="match status" value="1"/>
</dbReference>
<dbReference type="Pfam" id="PF01590">
    <property type="entry name" value="GAF"/>
    <property type="match status" value="1"/>
</dbReference>
<dbReference type="InterPro" id="IPR035965">
    <property type="entry name" value="PAS-like_dom_sf"/>
</dbReference>
<dbReference type="KEGG" id="ccot:CCAX7_35960"/>
<dbReference type="EMBL" id="AP025739">
    <property type="protein sequence ID" value="BDI31545.1"/>
    <property type="molecule type" value="Genomic_DNA"/>
</dbReference>
<protein>
    <submittedName>
        <fullName evidence="1">Uncharacterized protein</fullName>
    </submittedName>
</protein>
<dbReference type="AlphaFoldDB" id="A0A402D7A0"/>
<organism evidence="1 2">
    <name type="scientific">Capsulimonas corticalis</name>
    <dbReference type="NCBI Taxonomy" id="2219043"/>
    <lineage>
        <taxon>Bacteria</taxon>
        <taxon>Bacillati</taxon>
        <taxon>Armatimonadota</taxon>
        <taxon>Armatimonadia</taxon>
        <taxon>Capsulimonadales</taxon>
        <taxon>Capsulimonadaceae</taxon>
        <taxon>Capsulimonas</taxon>
    </lineage>
</organism>
<dbReference type="SMART" id="SM00065">
    <property type="entry name" value="GAF"/>
    <property type="match status" value="1"/>
</dbReference>
<dbReference type="CDD" id="cd00130">
    <property type="entry name" value="PAS"/>
    <property type="match status" value="1"/>
</dbReference>
<name>A0A402D7A0_9BACT</name>
<dbReference type="InterPro" id="IPR029016">
    <property type="entry name" value="GAF-like_dom_sf"/>
</dbReference>
<dbReference type="InterPro" id="IPR003594">
    <property type="entry name" value="HATPase_dom"/>
</dbReference>
<dbReference type="Pfam" id="PF08448">
    <property type="entry name" value="PAS_4"/>
    <property type="match status" value="1"/>
</dbReference>
<dbReference type="Gene3D" id="3.30.450.40">
    <property type="match status" value="1"/>
</dbReference>
<evidence type="ECO:0000313" key="1">
    <source>
        <dbReference type="EMBL" id="BDI31545.1"/>
    </source>
</evidence>
<dbReference type="InterPro" id="IPR036890">
    <property type="entry name" value="HATPase_C_sf"/>
</dbReference>
<dbReference type="InterPro" id="IPR000014">
    <property type="entry name" value="PAS"/>
</dbReference>